<sequence length="295" mass="34528">MKSIKDNWWQKITLATEKAIQLEALHSIPNHYQIFEDNNIPFIIRVVDNLNRKDKAKKEQNKVQKKDPNFNPFLPYEENLFIGNISDTHLAILNKYNVVDNHCLIITRDFESQNDILNFHDFYALWTLLKQIKGLGFYNCGKLSGASQPHKHLQLIPEIFTNNISNIPINKVLLEKKEFNKKVTLDTFPYEHRIMYFSSEVLTKSVEYIAELTTEYYRQILRDLGIEIKDNQPSKDYNLLITQDWIKVVPRSQEKYESISVNSLGFAGALLVRNQEQLEKIKQDKPLNILAKVGF</sequence>
<evidence type="ECO:0000256" key="1">
    <source>
        <dbReference type="PIRSR" id="PIRSR000846-1"/>
    </source>
</evidence>
<feature type="active site" description="Nucleophile" evidence="1">
    <location>
        <position position="152"/>
    </location>
</feature>
<proteinExistence type="predicted"/>
<dbReference type="PANTHER" id="PTHR38420:SF1">
    <property type="entry name" value="PUTATIVE (AFU_ORTHOLOGUE AFUA_5G14690)-RELATED"/>
    <property type="match status" value="1"/>
</dbReference>
<evidence type="ECO:0000259" key="2">
    <source>
        <dbReference type="Pfam" id="PF09830"/>
    </source>
</evidence>
<evidence type="ECO:0000313" key="5">
    <source>
        <dbReference type="Proteomes" id="UP000437131"/>
    </source>
</evidence>
<dbReference type="Gene3D" id="3.30.428.70">
    <property type="match status" value="1"/>
</dbReference>
<dbReference type="InterPro" id="IPR045759">
    <property type="entry name" value="Ap4A_phos1/2_N"/>
</dbReference>
<dbReference type="PANTHER" id="PTHR38420">
    <property type="entry name" value="AP-4-A PHOSPHORYLASE II"/>
    <property type="match status" value="1"/>
</dbReference>
<dbReference type="InterPro" id="IPR019200">
    <property type="entry name" value="ATP_adenylylTrfase_C"/>
</dbReference>
<gene>
    <name evidence="4" type="ORF">GGC33_09065</name>
</gene>
<dbReference type="Pfam" id="PF19327">
    <property type="entry name" value="Ap4A_phos_N"/>
    <property type="match status" value="1"/>
</dbReference>
<organism evidence="4 5">
    <name type="scientific">Cyanobacterium aponinum 0216</name>
    <dbReference type="NCBI Taxonomy" id="2676140"/>
    <lineage>
        <taxon>Bacteria</taxon>
        <taxon>Bacillati</taxon>
        <taxon>Cyanobacteriota</taxon>
        <taxon>Cyanophyceae</taxon>
        <taxon>Oscillatoriophycideae</taxon>
        <taxon>Chroococcales</taxon>
        <taxon>Geminocystaceae</taxon>
        <taxon>Cyanobacterium</taxon>
    </lineage>
</organism>
<dbReference type="GO" id="GO:0009117">
    <property type="term" value="P:nucleotide metabolic process"/>
    <property type="evidence" value="ECO:0007669"/>
    <property type="project" value="InterPro"/>
</dbReference>
<accession>A0A844GW45</accession>
<protein>
    <submittedName>
        <fullName evidence="4">Phosphorylase</fullName>
    </submittedName>
</protein>
<evidence type="ECO:0000259" key="3">
    <source>
        <dbReference type="Pfam" id="PF19327"/>
    </source>
</evidence>
<dbReference type="Pfam" id="PF09830">
    <property type="entry name" value="ATP_transf"/>
    <property type="match status" value="1"/>
</dbReference>
<dbReference type="GO" id="GO:0003877">
    <property type="term" value="F:ATP:ADP adenylyltransferase activity"/>
    <property type="evidence" value="ECO:0007669"/>
    <property type="project" value="InterPro"/>
</dbReference>
<name>A0A844GW45_9CHRO</name>
<feature type="domain" description="ATP adenylyltransferase C-terminal" evidence="2">
    <location>
        <begin position="188"/>
        <end position="295"/>
    </location>
</feature>
<dbReference type="SUPFAM" id="SSF54197">
    <property type="entry name" value="HIT-like"/>
    <property type="match status" value="1"/>
</dbReference>
<dbReference type="Proteomes" id="UP000437131">
    <property type="component" value="Unassembled WGS sequence"/>
</dbReference>
<dbReference type="GO" id="GO:0005524">
    <property type="term" value="F:ATP binding"/>
    <property type="evidence" value="ECO:0007669"/>
    <property type="project" value="InterPro"/>
</dbReference>
<comment type="caution">
    <text evidence="4">The sequence shown here is derived from an EMBL/GenBank/DDBJ whole genome shotgun (WGS) entry which is preliminary data.</text>
</comment>
<reference evidence="4 5" key="1">
    <citation type="submission" date="2019-11" db="EMBL/GenBank/DDBJ databases">
        <title>Isolation of a new High Light Tolerant Cyanobacteria.</title>
        <authorList>
            <person name="Dobson Z."/>
            <person name="Vaughn N."/>
            <person name="Vaughn M."/>
            <person name="Fromme P."/>
            <person name="Mazor Y."/>
        </authorList>
    </citation>
    <scope>NUCLEOTIDE SEQUENCE [LARGE SCALE GENOMIC DNA]</scope>
    <source>
        <strain evidence="4 5">0216</strain>
    </source>
</reference>
<dbReference type="InterPro" id="IPR009163">
    <property type="entry name" value="Ap4A_phos1/2"/>
</dbReference>
<dbReference type="AlphaFoldDB" id="A0A844GW45"/>
<dbReference type="PIRSF" id="PIRSF000846">
    <property type="entry name" value="ATP_adenylyltr"/>
    <property type="match status" value="1"/>
</dbReference>
<evidence type="ECO:0000313" key="4">
    <source>
        <dbReference type="EMBL" id="MTF39079.1"/>
    </source>
</evidence>
<dbReference type="InterPro" id="IPR043171">
    <property type="entry name" value="Ap4A_phos1/2-like"/>
</dbReference>
<dbReference type="InterPro" id="IPR036265">
    <property type="entry name" value="HIT-like_sf"/>
</dbReference>
<dbReference type="EMBL" id="WMIA01000009">
    <property type="protein sequence ID" value="MTF39079.1"/>
    <property type="molecule type" value="Genomic_DNA"/>
</dbReference>
<dbReference type="RefSeq" id="WP_099436075.1">
    <property type="nucleotide sequence ID" value="NZ_WMIA01000009.1"/>
</dbReference>
<feature type="domain" description="Ap4A phosphorylase 1/2 N-terminal" evidence="3">
    <location>
        <begin position="6"/>
        <end position="173"/>
    </location>
</feature>